<evidence type="ECO:0000313" key="3">
    <source>
        <dbReference type="Proteomes" id="UP000030671"/>
    </source>
</evidence>
<proteinExistence type="predicted"/>
<dbReference type="HOGENOM" id="CLU_1305013_0_0_1"/>
<organism evidence="2 3">
    <name type="scientific">Heterobasidion irregulare (strain TC 32-1)</name>
    <dbReference type="NCBI Taxonomy" id="747525"/>
    <lineage>
        <taxon>Eukaryota</taxon>
        <taxon>Fungi</taxon>
        <taxon>Dikarya</taxon>
        <taxon>Basidiomycota</taxon>
        <taxon>Agaricomycotina</taxon>
        <taxon>Agaricomycetes</taxon>
        <taxon>Russulales</taxon>
        <taxon>Bondarzewiaceae</taxon>
        <taxon>Heterobasidion</taxon>
        <taxon>Heterobasidion annosum species complex</taxon>
    </lineage>
</organism>
<dbReference type="GeneID" id="20676150"/>
<evidence type="ECO:0000313" key="2">
    <source>
        <dbReference type="EMBL" id="ETW81663.1"/>
    </source>
</evidence>
<dbReference type="RefSeq" id="XP_009546291.1">
    <property type="nucleotide sequence ID" value="XM_009547996.1"/>
</dbReference>
<dbReference type="InParanoid" id="W4K784"/>
<evidence type="ECO:0000256" key="1">
    <source>
        <dbReference type="SAM" id="MobiDB-lite"/>
    </source>
</evidence>
<accession>W4K784</accession>
<keyword evidence="3" id="KW-1185">Reference proteome</keyword>
<dbReference type="EMBL" id="KI925458">
    <property type="protein sequence ID" value="ETW81663.1"/>
    <property type="molecule type" value="Genomic_DNA"/>
</dbReference>
<dbReference type="KEGG" id="hir:HETIRDRAFT_451400"/>
<gene>
    <name evidence="2" type="ORF">HETIRDRAFT_451400</name>
</gene>
<reference evidence="2 3" key="1">
    <citation type="journal article" date="2012" name="New Phytol.">
        <title>Insight into trade-off between wood decay and parasitism from the genome of a fungal forest pathogen.</title>
        <authorList>
            <person name="Olson A."/>
            <person name="Aerts A."/>
            <person name="Asiegbu F."/>
            <person name="Belbahri L."/>
            <person name="Bouzid O."/>
            <person name="Broberg A."/>
            <person name="Canback B."/>
            <person name="Coutinho P.M."/>
            <person name="Cullen D."/>
            <person name="Dalman K."/>
            <person name="Deflorio G."/>
            <person name="van Diepen L.T."/>
            <person name="Dunand C."/>
            <person name="Duplessis S."/>
            <person name="Durling M."/>
            <person name="Gonthier P."/>
            <person name="Grimwood J."/>
            <person name="Fossdal C.G."/>
            <person name="Hansson D."/>
            <person name="Henrissat B."/>
            <person name="Hietala A."/>
            <person name="Himmelstrand K."/>
            <person name="Hoffmeister D."/>
            <person name="Hogberg N."/>
            <person name="James T.Y."/>
            <person name="Karlsson M."/>
            <person name="Kohler A."/>
            <person name="Kues U."/>
            <person name="Lee Y.H."/>
            <person name="Lin Y.C."/>
            <person name="Lind M."/>
            <person name="Lindquist E."/>
            <person name="Lombard V."/>
            <person name="Lucas S."/>
            <person name="Lunden K."/>
            <person name="Morin E."/>
            <person name="Murat C."/>
            <person name="Park J."/>
            <person name="Raffaello T."/>
            <person name="Rouze P."/>
            <person name="Salamov A."/>
            <person name="Schmutz J."/>
            <person name="Solheim H."/>
            <person name="Stahlberg J."/>
            <person name="Velez H."/>
            <person name="de Vries R.P."/>
            <person name="Wiebenga A."/>
            <person name="Woodward S."/>
            <person name="Yakovlev I."/>
            <person name="Garbelotto M."/>
            <person name="Martin F."/>
            <person name="Grigoriev I.V."/>
            <person name="Stenlid J."/>
        </authorList>
    </citation>
    <scope>NUCLEOTIDE SEQUENCE [LARGE SCALE GENOMIC DNA]</scope>
    <source>
        <strain evidence="2 3">TC 32-1</strain>
    </source>
</reference>
<feature type="region of interest" description="Disordered" evidence="1">
    <location>
        <begin position="1"/>
        <end position="26"/>
    </location>
</feature>
<dbReference type="Proteomes" id="UP000030671">
    <property type="component" value="Unassembled WGS sequence"/>
</dbReference>
<dbReference type="AlphaFoldDB" id="W4K784"/>
<protein>
    <submittedName>
        <fullName evidence="2">Uncharacterized protein</fullName>
    </submittedName>
</protein>
<name>W4K784_HETIT</name>
<sequence>MPHQPHSLPSHPAEPDCSPNPPRTRDAHHVAAPFPLVIAPDARRTPPKLCIALCVLPHPLVRFLIPLANLHPRQSAGDYQALISSPVFSPTLELRERAWPLALAVAGGLQILRNTRLPAPDGQPSMPTRLSAFILLFLLEREPSRCTVPVLPRHGTPAPPSLPPPLVPKIPTDKSFADGPGHALSPPGMLLSVFAGLLPALLNQCRRPGAA</sequence>